<proteinExistence type="predicted"/>
<dbReference type="EMBL" id="JAOJ01000003">
    <property type="protein sequence ID" value="EUA67088.1"/>
    <property type="molecule type" value="Genomic_DNA"/>
</dbReference>
<evidence type="ECO:0000313" key="2">
    <source>
        <dbReference type="Proteomes" id="UP000023351"/>
    </source>
</evidence>
<dbReference type="AlphaFoldDB" id="X8DH72"/>
<comment type="caution">
    <text evidence="1">The sequence shown here is derived from an EMBL/GenBank/DDBJ whole genome shotgun (WGS) entry which is preliminary data.</text>
</comment>
<evidence type="ECO:0000313" key="1">
    <source>
        <dbReference type="EMBL" id="EUA67088.1"/>
    </source>
</evidence>
<reference evidence="1 2" key="1">
    <citation type="submission" date="2013-12" db="EMBL/GenBank/DDBJ databases">
        <authorList>
            <person name="Zelazny A."/>
            <person name="Olivier K."/>
            <person name="Holland S."/>
            <person name="Lenaerts A."/>
            <person name="Ordway D."/>
            <person name="DeGroote M.A."/>
            <person name="Parker T."/>
            <person name="Sizemore C."/>
            <person name="Tallon L.J."/>
            <person name="Sadzewicz L.K."/>
            <person name="Sengamalay N."/>
            <person name="Fraser C.M."/>
            <person name="Hine E."/>
            <person name="Shefchek K.A."/>
            <person name="Das S.P."/>
            <person name="Tettelin H."/>
        </authorList>
    </citation>
    <scope>NUCLEOTIDE SEQUENCE [LARGE SCALE GENOMIC DNA]</scope>
    <source>
        <strain evidence="1 2">1513</strain>
    </source>
</reference>
<organism evidence="1 2">
    <name type="scientific">Mycobacteroides abscessus subsp. bolletii 1513</name>
    <dbReference type="NCBI Taxonomy" id="1299321"/>
    <lineage>
        <taxon>Bacteria</taxon>
        <taxon>Bacillati</taxon>
        <taxon>Actinomycetota</taxon>
        <taxon>Actinomycetes</taxon>
        <taxon>Mycobacteriales</taxon>
        <taxon>Mycobacteriaceae</taxon>
        <taxon>Mycobacteroides</taxon>
        <taxon>Mycobacteroides abscessus</taxon>
    </lineage>
</organism>
<gene>
    <name evidence="1" type="ORF">I540_5671</name>
</gene>
<name>X8DH72_9MYCO</name>
<protein>
    <submittedName>
        <fullName evidence="1">Uncharacterized protein</fullName>
    </submittedName>
</protein>
<accession>X8DH72</accession>
<sequence length="85" mass="8805">MKVFVNYRLQTSPPAGDLLYLLAGKGVCVIVGIELSVESVEGKGKDVAKSAPGAWTTALPGVRRSAPKAPTASSRQVIDLLSGPL</sequence>
<dbReference type="PATRIC" id="fig|1299321.3.peg.5490"/>
<dbReference type="Proteomes" id="UP000023351">
    <property type="component" value="Unassembled WGS sequence"/>
</dbReference>